<keyword evidence="2 5" id="KW-0238">DNA-binding</keyword>
<dbReference type="SUPFAM" id="SSF47413">
    <property type="entry name" value="lambda repressor-like DNA-binding domains"/>
    <property type="match status" value="1"/>
</dbReference>
<evidence type="ECO:0000256" key="1">
    <source>
        <dbReference type="ARBA" id="ARBA00023015"/>
    </source>
</evidence>
<organism evidence="5 6">
    <name type="scientific">Phytoactinopolyspora mesophila</name>
    <dbReference type="NCBI Taxonomy" id="2650750"/>
    <lineage>
        <taxon>Bacteria</taxon>
        <taxon>Bacillati</taxon>
        <taxon>Actinomycetota</taxon>
        <taxon>Actinomycetes</taxon>
        <taxon>Jiangellales</taxon>
        <taxon>Jiangellaceae</taxon>
        <taxon>Phytoactinopolyspora</taxon>
    </lineage>
</organism>
<dbReference type="EMBL" id="WLZY01000002">
    <property type="protein sequence ID" value="NDL57256.1"/>
    <property type="molecule type" value="Genomic_DNA"/>
</dbReference>
<dbReference type="InterPro" id="IPR010982">
    <property type="entry name" value="Lambda_DNA-bd_dom_sf"/>
</dbReference>
<dbReference type="AlphaFoldDB" id="A0A7K3M1S8"/>
<dbReference type="CDD" id="cd06267">
    <property type="entry name" value="PBP1_LacI_sugar_binding-like"/>
    <property type="match status" value="1"/>
</dbReference>
<dbReference type="PANTHER" id="PTHR30146">
    <property type="entry name" value="LACI-RELATED TRANSCRIPTIONAL REPRESSOR"/>
    <property type="match status" value="1"/>
</dbReference>
<sequence>MVTMHDVARAAGVSLMTVSNVINDHPHVKQGTRERVLEAIDALNYKVNVAARNLRSGRTGTIGLAVPEIDRPYFGQLAALVIERAAARGFRVAVEQTGASRENELEALAASRIRLYDGLLLSTVGLGPADADLLNVEYPVVLLGERIFDGPVPHVAMPNVEGARSAVEHLISQGASRIAFIGSPESLSEIGASGLRVRGYREAVEGAGLAFDSRLLFRTASFSMPEGARVAGMLINSGVDVDAVFCANDSLAFGVLRRLADSGVRVPDDMLVIGFDDVLEARYSIPSLSTVAPDHVQMATAAVDLLAARIAKAGTAAEPTELVSDYRVVMRESTSV</sequence>
<dbReference type="PROSITE" id="PS00356">
    <property type="entry name" value="HTH_LACI_1"/>
    <property type="match status" value="1"/>
</dbReference>
<name>A0A7K3M1S8_9ACTN</name>
<dbReference type="SUPFAM" id="SSF53822">
    <property type="entry name" value="Periplasmic binding protein-like I"/>
    <property type="match status" value="1"/>
</dbReference>
<dbReference type="RefSeq" id="WP_162449914.1">
    <property type="nucleotide sequence ID" value="NZ_WLZY01000002.1"/>
</dbReference>
<dbReference type="Gene3D" id="1.10.260.40">
    <property type="entry name" value="lambda repressor-like DNA-binding domains"/>
    <property type="match status" value="1"/>
</dbReference>
<evidence type="ECO:0000259" key="4">
    <source>
        <dbReference type="PROSITE" id="PS50932"/>
    </source>
</evidence>
<dbReference type="PROSITE" id="PS50932">
    <property type="entry name" value="HTH_LACI_2"/>
    <property type="match status" value="1"/>
</dbReference>
<keyword evidence="6" id="KW-1185">Reference proteome</keyword>
<evidence type="ECO:0000313" key="5">
    <source>
        <dbReference type="EMBL" id="NDL57256.1"/>
    </source>
</evidence>
<feature type="domain" description="HTH lacI-type" evidence="4">
    <location>
        <begin position="2"/>
        <end position="56"/>
    </location>
</feature>
<comment type="caution">
    <text evidence="5">The sequence shown here is derived from an EMBL/GenBank/DDBJ whole genome shotgun (WGS) entry which is preliminary data.</text>
</comment>
<keyword evidence="3" id="KW-0804">Transcription</keyword>
<dbReference type="GO" id="GO:0000976">
    <property type="term" value="F:transcription cis-regulatory region binding"/>
    <property type="evidence" value="ECO:0007669"/>
    <property type="project" value="TreeGrafter"/>
</dbReference>
<accession>A0A7K3M1S8</accession>
<evidence type="ECO:0000256" key="3">
    <source>
        <dbReference type="ARBA" id="ARBA00023163"/>
    </source>
</evidence>
<dbReference type="Pfam" id="PF13377">
    <property type="entry name" value="Peripla_BP_3"/>
    <property type="match status" value="1"/>
</dbReference>
<evidence type="ECO:0000313" key="6">
    <source>
        <dbReference type="Proteomes" id="UP000460435"/>
    </source>
</evidence>
<reference evidence="5 6" key="1">
    <citation type="submission" date="2019-11" db="EMBL/GenBank/DDBJ databases">
        <authorList>
            <person name="Li X.-J."/>
            <person name="Feng X.-M."/>
        </authorList>
    </citation>
    <scope>NUCLEOTIDE SEQUENCE [LARGE SCALE GENOMIC DNA]</scope>
    <source>
        <strain evidence="5 6">XMNu-373</strain>
    </source>
</reference>
<dbReference type="Pfam" id="PF00356">
    <property type="entry name" value="LacI"/>
    <property type="match status" value="1"/>
</dbReference>
<evidence type="ECO:0000256" key="2">
    <source>
        <dbReference type="ARBA" id="ARBA00023125"/>
    </source>
</evidence>
<dbReference type="InterPro" id="IPR046335">
    <property type="entry name" value="LacI/GalR-like_sensor"/>
</dbReference>
<proteinExistence type="predicted"/>
<dbReference type="InterPro" id="IPR028082">
    <property type="entry name" value="Peripla_BP_I"/>
</dbReference>
<keyword evidence="1" id="KW-0805">Transcription regulation</keyword>
<dbReference type="GO" id="GO:0003700">
    <property type="term" value="F:DNA-binding transcription factor activity"/>
    <property type="evidence" value="ECO:0007669"/>
    <property type="project" value="TreeGrafter"/>
</dbReference>
<dbReference type="PANTHER" id="PTHR30146:SF109">
    <property type="entry name" value="HTH-TYPE TRANSCRIPTIONAL REGULATOR GALS"/>
    <property type="match status" value="1"/>
</dbReference>
<dbReference type="CDD" id="cd01392">
    <property type="entry name" value="HTH_LacI"/>
    <property type="match status" value="1"/>
</dbReference>
<dbReference type="Gene3D" id="3.40.50.2300">
    <property type="match status" value="2"/>
</dbReference>
<protein>
    <submittedName>
        <fullName evidence="5">LacI family DNA-binding transcriptional regulator</fullName>
    </submittedName>
</protein>
<gene>
    <name evidence="5" type="ORF">F7O44_09260</name>
</gene>
<dbReference type="InterPro" id="IPR000843">
    <property type="entry name" value="HTH_LacI"/>
</dbReference>
<dbReference type="Proteomes" id="UP000460435">
    <property type="component" value="Unassembled WGS sequence"/>
</dbReference>
<dbReference type="PRINTS" id="PR00036">
    <property type="entry name" value="HTHLACI"/>
</dbReference>
<dbReference type="SMART" id="SM00354">
    <property type="entry name" value="HTH_LACI"/>
    <property type="match status" value="1"/>
</dbReference>